<evidence type="ECO:0000256" key="1">
    <source>
        <dbReference type="SAM" id="Phobius"/>
    </source>
</evidence>
<protein>
    <submittedName>
        <fullName evidence="2">Uncharacterized protein</fullName>
    </submittedName>
</protein>
<dbReference type="AlphaFoldDB" id="A0AA95MQ05"/>
<keyword evidence="1" id="KW-1133">Transmembrane helix</keyword>
<sequence length="142" mass="16125">MIKAMKTFFLYPLLTLLQFSGIILAIVLENLSAEKMGVARYLIFKKQQFESTYFTPQLILIYTIILGIGAIICTLLLLTKGKSRGKIIMLLVAVAANIIGIIFIQFSADLMAYHFFIIGMVIVIVVQYVWIMKFFKQESKST</sequence>
<dbReference type="KEGG" id="nnv:QNH39_06345"/>
<feature type="transmembrane region" description="Helical" evidence="1">
    <location>
        <begin position="112"/>
        <end position="131"/>
    </location>
</feature>
<keyword evidence="1" id="KW-0472">Membrane</keyword>
<dbReference type="EMBL" id="CP126114">
    <property type="protein sequence ID" value="WHY87470.1"/>
    <property type="molecule type" value="Genomic_DNA"/>
</dbReference>
<accession>A0AA95MQ05</accession>
<dbReference type="RefSeq" id="WP_156482212.1">
    <property type="nucleotide sequence ID" value="NZ_CP126114.1"/>
</dbReference>
<name>A0AA95MQ05_9BACI</name>
<proteinExistence type="predicted"/>
<keyword evidence="3" id="KW-1185">Reference proteome</keyword>
<feature type="transmembrane region" description="Helical" evidence="1">
    <location>
        <begin position="59"/>
        <end position="78"/>
    </location>
</feature>
<reference evidence="2" key="1">
    <citation type="submission" date="2023-05" db="EMBL/GenBank/DDBJ databases">
        <title>Comparative genomics of Bacillaceae isolates and their secondary metabolite potential.</title>
        <authorList>
            <person name="Song L."/>
            <person name="Nielsen L.J."/>
            <person name="Mohite O."/>
            <person name="Xu X."/>
            <person name="Weber T."/>
            <person name="Kovacs A.T."/>
        </authorList>
    </citation>
    <scope>NUCLEOTIDE SEQUENCE</scope>
    <source>
        <strain evidence="2">XLM17</strain>
    </source>
</reference>
<keyword evidence="1" id="KW-0812">Transmembrane</keyword>
<feature type="transmembrane region" description="Helical" evidence="1">
    <location>
        <begin position="87"/>
        <end position="106"/>
    </location>
</feature>
<evidence type="ECO:0000313" key="2">
    <source>
        <dbReference type="EMBL" id="WHY87470.1"/>
    </source>
</evidence>
<evidence type="ECO:0000313" key="3">
    <source>
        <dbReference type="Proteomes" id="UP001178288"/>
    </source>
</evidence>
<gene>
    <name evidence="2" type="ORF">QNH39_06345</name>
</gene>
<dbReference type="Proteomes" id="UP001178288">
    <property type="component" value="Chromosome"/>
</dbReference>
<organism evidence="2 3">
    <name type="scientific">Neobacillus novalis</name>
    <dbReference type="NCBI Taxonomy" id="220687"/>
    <lineage>
        <taxon>Bacteria</taxon>
        <taxon>Bacillati</taxon>
        <taxon>Bacillota</taxon>
        <taxon>Bacilli</taxon>
        <taxon>Bacillales</taxon>
        <taxon>Bacillaceae</taxon>
        <taxon>Neobacillus</taxon>
    </lineage>
</organism>